<dbReference type="GO" id="GO:0043908">
    <property type="term" value="F:Ser(Gly)-tRNA(Ala) hydrolase activity"/>
    <property type="evidence" value="ECO:0007669"/>
    <property type="project" value="UniProtKB-UniRule"/>
</dbReference>
<organism evidence="3 4">
    <name type="scientific">Egibacter rhizosphaerae</name>
    <dbReference type="NCBI Taxonomy" id="1670831"/>
    <lineage>
        <taxon>Bacteria</taxon>
        <taxon>Bacillati</taxon>
        <taxon>Actinomycetota</taxon>
        <taxon>Nitriliruptoria</taxon>
        <taxon>Egibacterales</taxon>
        <taxon>Egibacteraceae</taxon>
        <taxon>Egibacter</taxon>
    </lineage>
</organism>
<name>A0A411YAJ5_9ACTN</name>
<dbReference type="EC" id="3.1.1.96" evidence="2"/>
<dbReference type="GO" id="GO:0019478">
    <property type="term" value="P:D-amino acid catabolic process"/>
    <property type="evidence" value="ECO:0007669"/>
    <property type="project" value="UniProtKB-UniRule"/>
</dbReference>
<dbReference type="Proteomes" id="UP000291469">
    <property type="component" value="Chromosome"/>
</dbReference>
<dbReference type="GO" id="GO:0000049">
    <property type="term" value="F:tRNA binding"/>
    <property type="evidence" value="ECO:0007669"/>
    <property type="project" value="UniProtKB-UniRule"/>
</dbReference>
<evidence type="ECO:0000313" key="4">
    <source>
        <dbReference type="Proteomes" id="UP000291469"/>
    </source>
</evidence>
<keyword evidence="2 3" id="KW-0378">Hydrolase</keyword>
<dbReference type="OrthoDB" id="9801395at2"/>
<dbReference type="HAMAP" id="MF_00518">
    <property type="entry name" value="Deacylase_Dtd"/>
    <property type="match status" value="1"/>
</dbReference>
<dbReference type="InterPro" id="IPR023509">
    <property type="entry name" value="DTD-like_sf"/>
</dbReference>
<dbReference type="Gene3D" id="3.50.80.10">
    <property type="entry name" value="D-tyrosyl-tRNA(Tyr) deacylase"/>
    <property type="match status" value="1"/>
</dbReference>
<evidence type="ECO:0000256" key="2">
    <source>
        <dbReference type="HAMAP-Rule" id="MF_00518"/>
    </source>
</evidence>
<dbReference type="EMBL" id="CP036402">
    <property type="protein sequence ID" value="QBI18240.1"/>
    <property type="molecule type" value="Genomic_DNA"/>
</dbReference>
<keyword evidence="2" id="KW-0963">Cytoplasm</keyword>
<dbReference type="PANTHER" id="PTHR10472:SF5">
    <property type="entry name" value="D-AMINOACYL-TRNA DEACYLASE 1"/>
    <property type="match status" value="1"/>
</dbReference>
<dbReference type="FunFam" id="3.50.80.10:FF:000001">
    <property type="entry name" value="D-aminoacyl-tRNA deacylase"/>
    <property type="match status" value="1"/>
</dbReference>
<evidence type="ECO:0000313" key="3">
    <source>
        <dbReference type="EMBL" id="QBI18240.1"/>
    </source>
</evidence>
<dbReference type="EC" id="3.1.1.-" evidence="2"/>
<dbReference type="RefSeq" id="WP_131153238.1">
    <property type="nucleotide sequence ID" value="NZ_CP036402.1"/>
</dbReference>
<comment type="domain">
    <text evidence="2">A Gly-cisPro motif from one monomer fits into the active site of the other monomer to allow specific chiral rejection of L-amino acids.</text>
</comment>
<dbReference type="GO" id="GO:0005737">
    <property type="term" value="C:cytoplasm"/>
    <property type="evidence" value="ECO:0007669"/>
    <property type="project" value="UniProtKB-SubCell"/>
</dbReference>
<comment type="function">
    <text evidence="2">An aminoacyl-tRNA editing enzyme that deacylates mischarged D-aminoacyl-tRNAs. Also deacylates mischarged glycyl-tRNA(Ala), protecting cells against glycine mischarging by AlaRS. Acts via tRNA-based rather than protein-based catalysis; rejects L-amino acids rather than detecting D-amino acids in the active site. By recycling D-aminoacyl-tRNA to D-amino acids and free tRNA molecules, this enzyme counteracts the toxicity associated with the formation of D-aminoacyl-tRNA entities in vivo and helps enforce protein L-homochirality.</text>
</comment>
<reference evidence="3 4" key="1">
    <citation type="submission" date="2019-01" db="EMBL/GenBank/DDBJ databases">
        <title>Egibacter rhizosphaerae EGI 80759T.</title>
        <authorList>
            <person name="Chen D.-D."/>
            <person name="Tian Y."/>
            <person name="Jiao J.-Y."/>
            <person name="Zhang X.-T."/>
            <person name="Zhang Y.-G."/>
            <person name="Zhang Y."/>
            <person name="Xiao M."/>
            <person name="Shu W.-S."/>
            <person name="Li W.-J."/>
        </authorList>
    </citation>
    <scope>NUCLEOTIDE SEQUENCE [LARGE SCALE GENOMIC DNA]</scope>
    <source>
        <strain evidence="3 4">EGI 80759</strain>
    </source>
</reference>
<comment type="subunit">
    <text evidence="2">Homodimer.</text>
</comment>
<dbReference type="NCBIfam" id="TIGR00256">
    <property type="entry name" value="D-aminoacyl-tRNA deacylase"/>
    <property type="match status" value="1"/>
</dbReference>
<protein>
    <recommendedName>
        <fullName evidence="2">D-aminoacyl-tRNA deacylase</fullName>
        <shortName evidence="2">DTD</shortName>
        <ecNumber evidence="2">3.1.1.96</ecNumber>
    </recommendedName>
    <alternativeName>
        <fullName evidence="2">Gly-tRNA(Ala) deacylase</fullName>
        <ecNumber evidence="2">3.1.1.-</ecNumber>
    </alternativeName>
</protein>
<dbReference type="InterPro" id="IPR003732">
    <property type="entry name" value="Daa-tRNA_deacyls_DTD"/>
</dbReference>
<feature type="short sequence motif" description="Gly-cisPro motif, important for rejection of L-amino acids" evidence="2">
    <location>
        <begin position="134"/>
        <end position="135"/>
    </location>
</feature>
<keyword evidence="2" id="KW-0820">tRNA-binding</keyword>
<keyword evidence="2" id="KW-0694">RNA-binding</keyword>
<evidence type="ECO:0000256" key="1">
    <source>
        <dbReference type="ARBA" id="ARBA00009673"/>
    </source>
</evidence>
<accession>A0A411YAJ5</accession>
<gene>
    <name evidence="2" type="primary">dtd</name>
    <name evidence="3" type="ORF">ER308_00730</name>
</gene>
<comment type="catalytic activity">
    <reaction evidence="2">
        <text>glycyl-tRNA(Ala) + H2O = tRNA(Ala) + glycine + H(+)</text>
        <dbReference type="Rhea" id="RHEA:53744"/>
        <dbReference type="Rhea" id="RHEA-COMP:9657"/>
        <dbReference type="Rhea" id="RHEA-COMP:13640"/>
        <dbReference type="ChEBI" id="CHEBI:15377"/>
        <dbReference type="ChEBI" id="CHEBI:15378"/>
        <dbReference type="ChEBI" id="CHEBI:57305"/>
        <dbReference type="ChEBI" id="CHEBI:78442"/>
        <dbReference type="ChEBI" id="CHEBI:78522"/>
    </reaction>
</comment>
<dbReference type="PANTHER" id="PTHR10472">
    <property type="entry name" value="D-TYROSYL-TRNA TYR DEACYLASE"/>
    <property type="match status" value="1"/>
</dbReference>
<sequence>MRLVIQRVTRAAVSADGEITGSIGPGLAVLVGVGQRSTVEDARWLAAKTEQLRVFPGEGGRMARSVVELGGGILAVSQFTLYGDTRKGRRPSFTAAAGPEQGEELYDAYCAALSVPVATGRFGAYMTVDLAADGPVTLLLRSEDGEREGP</sequence>
<dbReference type="GO" id="GO:0051500">
    <property type="term" value="F:D-tyrosyl-tRNA(Tyr) deacylase activity"/>
    <property type="evidence" value="ECO:0007669"/>
    <property type="project" value="TreeGrafter"/>
</dbReference>
<dbReference type="AlphaFoldDB" id="A0A411YAJ5"/>
<comment type="subcellular location">
    <subcellularLocation>
        <location evidence="2">Cytoplasm</location>
    </subcellularLocation>
</comment>
<dbReference type="GO" id="GO:0106026">
    <property type="term" value="F:Gly-tRNA(Ala) deacylase activity"/>
    <property type="evidence" value="ECO:0007669"/>
    <property type="project" value="UniProtKB-UniRule"/>
</dbReference>
<proteinExistence type="inferred from homology"/>
<keyword evidence="4" id="KW-1185">Reference proteome</keyword>
<dbReference type="SUPFAM" id="SSF69500">
    <property type="entry name" value="DTD-like"/>
    <property type="match status" value="1"/>
</dbReference>
<comment type="catalytic activity">
    <reaction evidence="2">
        <text>a D-aminoacyl-tRNA + H2O = a tRNA + a D-alpha-amino acid + H(+)</text>
        <dbReference type="Rhea" id="RHEA:13953"/>
        <dbReference type="Rhea" id="RHEA-COMP:10123"/>
        <dbReference type="Rhea" id="RHEA-COMP:10124"/>
        <dbReference type="ChEBI" id="CHEBI:15377"/>
        <dbReference type="ChEBI" id="CHEBI:15378"/>
        <dbReference type="ChEBI" id="CHEBI:59871"/>
        <dbReference type="ChEBI" id="CHEBI:78442"/>
        <dbReference type="ChEBI" id="CHEBI:79333"/>
        <dbReference type="EC" id="3.1.1.96"/>
    </reaction>
</comment>
<dbReference type="KEGG" id="erz:ER308_00730"/>
<dbReference type="Pfam" id="PF02580">
    <property type="entry name" value="Tyr_Deacylase"/>
    <property type="match status" value="1"/>
</dbReference>
<comment type="similarity">
    <text evidence="1 2">Belongs to the DTD family.</text>
</comment>